<reference evidence="1" key="2">
    <citation type="submission" date="2023-10" db="EMBL/GenBank/DDBJ databases">
        <authorList>
            <person name="Choi B."/>
        </authorList>
    </citation>
    <scope>NUCLEOTIDE SEQUENCE</scope>
    <source>
        <strain evidence="1">UMB0763</strain>
    </source>
</reference>
<dbReference type="EMBL" id="CP136958">
    <property type="protein sequence ID" value="WOT03372.1"/>
    <property type="molecule type" value="Genomic_DNA"/>
</dbReference>
<evidence type="ECO:0000313" key="1">
    <source>
        <dbReference type="EMBL" id="WOT03372.1"/>
    </source>
</evidence>
<sequence>MINDNAVFTASTGFVYVGPVGTAAPTREQVAKFDPETFGSHQFTLKVAGSASYKLTVGSEESGELKPDATAGEVQEALEKLSAVGQGGAVVEGSDPKVGYTVSFIGKNFGKKVVFKGDTGATVTQVAEPRGWEPIGHTSNDDLPEFGYDGGDSETKGSWQKKNLREVSKDAPVDYVTIKPIQFDAETLELYYGKNASKEEGVFGVDAPGGKSVERAVLIVIRDGDFTIAFTAAKAGVRREESISMASDDFATLPIRATFLKHPGRHLYQWILPAK</sequence>
<protein>
    <submittedName>
        <fullName evidence="1">Phage tail protein</fullName>
    </submittedName>
</protein>
<name>A0AAF0YSI0_9CORY</name>
<accession>A0AAF0YSI0</accession>
<dbReference type="KEGG" id="cpyr:CYJ47_06360"/>
<gene>
    <name evidence="1" type="ORF">CYJ47_06360</name>
</gene>
<dbReference type="Pfam" id="PF25681">
    <property type="entry name" value="Phage_TTP_17"/>
    <property type="match status" value="1"/>
</dbReference>
<evidence type="ECO:0000313" key="2">
    <source>
        <dbReference type="Proteomes" id="UP000234560"/>
    </source>
</evidence>
<dbReference type="RefSeq" id="WP_101678988.1">
    <property type="nucleotide sequence ID" value="NZ_CP136958.1"/>
</dbReference>
<dbReference type="AlphaFoldDB" id="A0AAF0YSI0"/>
<organism evidence="1 2">
    <name type="scientific">Corynebacterium pyruviciproducens</name>
    <dbReference type="NCBI Taxonomy" id="598660"/>
    <lineage>
        <taxon>Bacteria</taxon>
        <taxon>Bacillati</taxon>
        <taxon>Actinomycetota</taxon>
        <taxon>Actinomycetes</taxon>
        <taxon>Mycobacteriales</taxon>
        <taxon>Corynebacteriaceae</taxon>
        <taxon>Corynebacterium</taxon>
    </lineage>
</organism>
<dbReference type="Proteomes" id="UP000234560">
    <property type="component" value="Chromosome"/>
</dbReference>
<reference evidence="1" key="1">
    <citation type="submission" date="2017-12" db="EMBL/GenBank/DDBJ databases">
        <authorList>
            <person name="Thomas-White K."/>
            <person name="Wolfe A.J."/>
        </authorList>
    </citation>
    <scope>NUCLEOTIDE SEQUENCE</scope>
    <source>
        <strain evidence="1">UMB0763</strain>
    </source>
</reference>
<dbReference type="InterPro" id="IPR058154">
    <property type="entry name" value="Bxb1_TTP-like"/>
</dbReference>
<proteinExistence type="predicted"/>